<dbReference type="EMBL" id="CP024087">
    <property type="protein sequence ID" value="AYF26785.1"/>
    <property type="molecule type" value="Genomic_DNA"/>
</dbReference>
<dbReference type="RefSeq" id="WP_120569200.1">
    <property type="nucleotide sequence ID" value="NZ_CP024087.1"/>
</dbReference>
<reference evidence="1 2" key="1">
    <citation type="submission" date="2017-10" db="EMBL/GenBank/DDBJ databases">
        <title>Integration of genomic and chemical information greatly accelerates assignment of the full stereostructure of myelolactone, a potent inhibitor of myeloma from a marine-derived Micromonospora.</title>
        <authorList>
            <person name="Kim M.C."/>
            <person name="Machado H."/>
            <person name="Jensen P.R."/>
            <person name="Fenical W."/>
        </authorList>
    </citation>
    <scope>NUCLEOTIDE SEQUENCE [LARGE SCALE GENOMIC DNA]</scope>
    <source>
        <strain evidence="1 2">CNY-010</strain>
    </source>
</reference>
<dbReference type="AlphaFoldDB" id="A0A386WEN6"/>
<evidence type="ECO:0000313" key="2">
    <source>
        <dbReference type="Proteomes" id="UP000267804"/>
    </source>
</evidence>
<proteinExistence type="predicted"/>
<accession>A0A386WEN6</accession>
<sequence>MERDEVLTRMYEAAALWSVGPVTAAEVVGADCDLLVAGFDGLNLATLAGVHTRHADEDVPDLLEAALQDVGLAYHPRGSQAGREAAVRVMASRS</sequence>
<organism evidence="1 2">
    <name type="scientific">Micromonospora tulbaghiae</name>
    <dbReference type="NCBI Taxonomy" id="479978"/>
    <lineage>
        <taxon>Bacteria</taxon>
        <taxon>Bacillati</taxon>
        <taxon>Actinomycetota</taxon>
        <taxon>Actinomycetes</taxon>
        <taxon>Micromonosporales</taxon>
        <taxon>Micromonosporaceae</taxon>
        <taxon>Micromonospora</taxon>
    </lineage>
</organism>
<evidence type="ECO:0000313" key="1">
    <source>
        <dbReference type="EMBL" id="AYF26785.1"/>
    </source>
</evidence>
<dbReference type="KEGG" id="mtua:CSH63_04770"/>
<protein>
    <submittedName>
        <fullName evidence="1">Uncharacterized protein</fullName>
    </submittedName>
</protein>
<dbReference type="Proteomes" id="UP000267804">
    <property type="component" value="Chromosome"/>
</dbReference>
<name>A0A386WEN6_9ACTN</name>
<gene>
    <name evidence="1" type="ORF">CSH63_04770</name>
</gene>